<dbReference type="InterPro" id="IPR041682">
    <property type="entry name" value="AAA_14"/>
</dbReference>
<keyword evidence="3" id="KW-0547">Nucleotide-binding</keyword>
<dbReference type="GO" id="GO:0005524">
    <property type="term" value="F:ATP binding"/>
    <property type="evidence" value="ECO:0007669"/>
    <property type="project" value="UniProtKB-KW"/>
</dbReference>
<evidence type="ECO:0000259" key="2">
    <source>
        <dbReference type="Pfam" id="PF13635"/>
    </source>
</evidence>
<dbReference type="InterPro" id="IPR027417">
    <property type="entry name" value="P-loop_NTPase"/>
</dbReference>
<accession>A0A369M711</accession>
<dbReference type="Pfam" id="PF13173">
    <property type="entry name" value="AAA_14"/>
    <property type="match status" value="1"/>
</dbReference>
<feature type="domain" description="DUF4143" evidence="2">
    <location>
        <begin position="197"/>
        <end position="356"/>
    </location>
</feature>
<dbReference type="RefSeq" id="WP_015540021.1">
    <property type="nucleotide sequence ID" value="NZ_CABMMS010000001.1"/>
</dbReference>
<proteinExistence type="predicted"/>
<reference evidence="3 4" key="1">
    <citation type="journal article" date="2018" name="Elife">
        <title>Discovery and characterization of a prevalent human gut bacterial enzyme sufficient for the inactivation of a family of plant toxins.</title>
        <authorList>
            <person name="Koppel N."/>
            <person name="Bisanz J.E."/>
            <person name="Pandelia M.E."/>
            <person name="Turnbaugh P.J."/>
            <person name="Balskus E.P."/>
        </authorList>
    </citation>
    <scope>NUCLEOTIDE SEQUENCE [LARGE SCALE GENOMIC DNA]</scope>
    <source>
        <strain evidence="3 4">3C</strain>
    </source>
</reference>
<protein>
    <submittedName>
        <fullName evidence="3">ATP-binding protein</fullName>
    </submittedName>
</protein>
<evidence type="ECO:0000313" key="4">
    <source>
        <dbReference type="Proteomes" id="UP000254000"/>
    </source>
</evidence>
<name>A0A369M711_9ACTN</name>
<dbReference type="AlphaFoldDB" id="A0A369M711"/>
<organism evidence="3 4">
    <name type="scientific">Gordonibacter pamelaeae</name>
    <dbReference type="NCBI Taxonomy" id="471189"/>
    <lineage>
        <taxon>Bacteria</taxon>
        <taxon>Bacillati</taxon>
        <taxon>Actinomycetota</taxon>
        <taxon>Coriobacteriia</taxon>
        <taxon>Eggerthellales</taxon>
        <taxon>Eggerthellaceae</taxon>
        <taxon>Gordonibacter</taxon>
    </lineage>
</organism>
<gene>
    <name evidence="3" type="ORF">C1877_01935</name>
</gene>
<evidence type="ECO:0000313" key="3">
    <source>
        <dbReference type="EMBL" id="RDB67222.1"/>
    </source>
</evidence>
<dbReference type="Pfam" id="PF13635">
    <property type="entry name" value="DUF4143"/>
    <property type="match status" value="1"/>
</dbReference>
<dbReference type="SUPFAM" id="SSF52540">
    <property type="entry name" value="P-loop containing nucleoside triphosphate hydrolases"/>
    <property type="match status" value="1"/>
</dbReference>
<dbReference type="PANTHER" id="PTHR43566:SF2">
    <property type="entry name" value="DUF4143 DOMAIN-CONTAINING PROTEIN"/>
    <property type="match status" value="1"/>
</dbReference>
<sequence length="406" mass="45597">MDYIPRHIISVVAETARTFPVTLVTGPRQVGKTTMLCEEFPHASYATLDRLDVLDAAENQPERFLEALEKPAIVDEVQYAPDLFRYVKIQSDAHPRAKGRLFLTGSQRYQMMQGVDESLAGRAGIVEMLGLSLREIRRDPFNAPFVPTAAYREKRNPVKADANIWEVMLRGDLPELNADSAMSVTRYYDSYIETYLRRDVRDLAHVGDLAKFNRFMGIVAQAHGQVLNKSDLADKTDASFQTVDRWLSVLEASSIIYLLKPFTASTTKRLVKSPKLYFLNSGLAARLCGYSSAADLEAGTQAGAFFEGFVIAEIAKSFLNTSGMMPALYYYRDSNGREIDLIIEQGMRLYPVEVKKAELARPDDAKAFHLLDIFKGYERQPGTVICQTRNPLPLPNDAWALPLSYV</sequence>
<comment type="caution">
    <text evidence="3">The sequence shown here is derived from an EMBL/GenBank/DDBJ whole genome shotgun (WGS) entry which is preliminary data.</text>
</comment>
<dbReference type="GeneID" id="78358474"/>
<keyword evidence="4" id="KW-1185">Reference proteome</keyword>
<feature type="domain" description="AAA" evidence="1">
    <location>
        <begin position="20"/>
        <end position="136"/>
    </location>
</feature>
<dbReference type="EMBL" id="PPTS01000001">
    <property type="protein sequence ID" value="RDB67222.1"/>
    <property type="molecule type" value="Genomic_DNA"/>
</dbReference>
<keyword evidence="3" id="KW-0067">ATP-binding</keyword>
<dbReference type="Proteomes" id="UP000254000">
    <property type="component" value="Unassembled WGS sequence"/>
</dbReference>
<evidence type="ECO:0000259" key="1">
    <source>
        <dbReference type="Pfam" id="PF13173"/>
    </source>
</evidence>
<dbReference type="PANTHER" id="PTHR43566">
    <property type="entry name" value="CONSERVED PROTEIN"/>
    <property type="match status" value="1"/>
</dbReference>
<dbReference type="InterPro" id="IPR025420">
    <property type="entry name" value="DUF4143"/>
</dbReference>
<dbReference type="OrthoDB" id="128089at2"/>